<keyword evidence="3" id="KW-1185">Reference proteome</keyword>
<dbReference type="EMBL" id="JANEYF010001271">
    <property type="protein sequence ID" value="KAJ8965204.1"/>
    <property type="molecule type" value="Genomic_DNA"/>
</dbReference>
<evidence type="ECO:0000313" key="2">
    <source>
        <dbReference type="EMBL" id="KAJ8965204.1"/>
    </source>
</evidence>
<name>A0AAV8ZJG3_9CUCU</name>
<dbReference type="Proteomes" id="UP001162156">
    <property type="component" value="Unassembled WGS sequence"/>
</dbReference>
<gene>
    <name evidence="2" type="ORF">NQ314_004272</name>
</gene>
<organism evidence="2 3">
    <name type="scientific">Rhamnusium bicolor</name>
    <dbReference type="NCBI Taxonomy" id="1586634"/>
    <lineage>
        <taxon>Eukaryota</taxon>
        <taxon>Metazoa</taxon>
        <taxon>Ecdysozoa</taxon>
        <taxon>Arthropoda</taxon>
        <taxon>Hexapoda</taxon>
        <taxon>Insecta</taxon>
        <taxon>Pterygota</taxon>
        <taxon>Neoptera</taxon>
        <taxon>Endopterygota</taxon>
        <taxon>Coleoptera</taxon>
        <taxon>Polyphaga</taxon>
        <taxon>Cucujiformia</taxon>
        <taxon>Chrysomeloidea</taxon>
        <taxon>Cerambycidae</taxon>
        <taxon>Lepturinae</taxon>
        <taxon>Rhagiini</taxon>
        <taxon>Rhamnusium</taxon>
    </lineage>
</organism>
<comment type="caution">
    <text evidence="2">The sequence shown here is derived from an EMBL/GenBank/DDBJ whole genome shotgun (WGS) entry which is preliminary data.</text>
</comment>
<proteinExistence type="predicted"/>
<feature type="transmembrane region" description="Helical" evidence="1">
    <location>
        <begin position="15"/>
        <end position="38"/>
    </location>
</feature>
<dbReference type="AlphaFoldDB" id="A0AAV8ZJG3"/>
<protein>
    <submittedName>
        <fullName evidence="2">Uncharacterized protein</fullName>
    </submittedName>
</protein>
<keyword evidence="1" id="KW-1133">Transmembrane helix</keyword>
<keyword evidence="1" id="KW-0472">Membrane</keyword>
<evidence type="ECO:0000313" key="3">
    <source>
        <dbReference type="Proteomes" id="UP001162156"/>
    </source>
</evidence>
<evidence type="ECO:0000256" key="1">
    <source>
        <dbReference type="SAM" id="Phobius"/>
    </source>
</evidence>
<reference evidence="2" key="1">
    <citation type="journal article" date="2023" name="Insect Mol. Biol.">
        <title>Genome sequencing provides insights into the evolution of gene families encoding plant cell wall-degrading enzymes in longhorned beetles.</title>
        <authorList>
            <person name="Shin N.R."/>
            <person name="Okamura Y."/>
            <person name="Kirsch R."/>
            <person name="Pauchet Y."/>
        </authorList>
    </citation>
    <scope>NUCLEOTIDE SEQUENCE</scope>
    <source>
        <strain evidence="2">RBIC_L_NR</strain>
    </source>
</reference>
<sequence length="78" mass="8983">MVCLLAQNIKLWDTLWLISLVGYYIFSFRVASLIVLIFKLPPASAAIILMEQKKSKVFNESPRICKKQCTESFKLQDT</sequence>
<accession>A0AAV8ZJG3</accession>
<keyword evidence="1" id="KW-0812">Transmembrane</keyword>